<sequence length="302" mass="33462">MLVELKPVRDRIMDFLAQSNICGALFMVSGKEPTGDIREDLKHVRASCFLDVSFVASGNFNSTMTLSHRTSNSRYPGYGAKFYQDGSQNDLLYVQAFPVRIYPQDAQANYDGTNVLGLLRNYSGYFPQNTREYEFIPSGGYTGGTPGAMIADYGTEFDFRKFTMMAYNSTNYTAIQLDYSLDGVTWTNIPVTTRTGYVNFKARYIRYTGLSSAAKGFVYLWEVLPKDNAFVNETIDKIVLIRPNGDLAYSSDMVGGYTNNYIGLVLDVGTDITISDTVARDGISPNIHAARIALPSSVVEAS</sequence>
<dbReference type="SUPFAM" id="SSF49785">
    <property type="entry name" value="Galactose-binding domain-like"/>
    <property type="match status" value="1"/>
</dbReference>
<accession>A0A384ZW53</accession>
<evidence type="ECO:0000313" key="1">
    <source>
        <dbReference type="EMBL" id="AXG66477.1"/>
    </source>
</evidence>
<dbReference type="Gene3D" id="2.60.120.260">
    <property type="entry name" value="Galactose-binding domain-like"/>
    <property type="match status" value="1"/>
</dbReference>
<dbReference type="Proteomes" id="UP000263742">
    <property type="component" value="Segment"/>
</dbReference>
<gene>
    <name evidence="1" type="ORF">JA13_074</name>
</gene>
<proteinExistence type="predicted"/>
<dbReference type="InterPro" id="IPR008979">
    <property type="entry name" value="Galactose-bd-like_sf"/>
</dbReference>
<dbReference type="EMBL" id="MH460460">
    <property type="protein sequence ID" value="AXG66477.1"/>
    <property type="molecule type" value="Genomic_DNA"/>
</dbReference>
<protein>
    <submittedName>
        <fullName evidence="1">Uncharacterized protein</fullName>
    </submittedName>
</protein>
<reference evidence="1 2" key="1">
    <citation type="journal article" date="2018" name="Front. Microbiol.">
        <title>Jumbo Bacteriophages Are Represented Within an Increasing Diversity of Environmental Viruses Infecting the Emerging Phytopathogen, Dickeya solani.</title>
        <authorList>
            <person name="Day A.W."/>
            <person name="Ahn J."/>
            <person name="Salmond G.P.C."/>
        </authorList>
    </citation>
    <scope>NUCLEOTIDE SEQUENCE [LARGE SCALE GENOMIC DNA]</scope>
</reference>
<evidence type="ECO:0000313" key="2">
    <source>
        <dbReference type="Proteomes" id="UP000263742"/>
    </source>
</evidence>
<organism evidence="1 2">
    <name type="scientific">Dickeya phage vB_DsoM_JA13</name>
    <dbReference type="NCBI Taxonomy" id="2283030"/>
    <lineage>
        <taxon>Viruses</taxon>
        <taxon>Duplodnaviria</taxon>
        <taxon>Heunggongvirae</taxon>
        <taxon>Uroviricota</taxon>
        <taxon>Caudoviricetes</taxon>
        <taxon>Salmondvirus</taxon>
        <taxon>Salmondvirus JA11</taxon>
    </lineage>
</organism>
<name>A0A384ZW53_9CAUD</name>